<dbReference type="Gene3D" id="3.40.50.150">
    <property type="entry name" value="Vaccinia Virus protein VP39"/>
    <property type="match status" value="1"/>
</dbReference>
<dbReference type="SUPFAM" id="SSF53335">
    <property type="entry name" value="S-adenosyl-L-methionine-dependent methyltransferases"/>
    <property type="match status" value="1"/>
</dbReference>
<proteinExistence type="predicted"/>
<dbReference type="Pfam" id="PF13489">
    <property type="entry name" value="Methyltransf_23"/>
    <property type="match status" value="1"/>
</dbReference>
<dbReference type="Pfam" id="PF00535">
    <property type="entry name" value="Glycos_transf_2"/>
    <property type="match status" value="1"/>
</dbReference>
<reference evidence="2" key="1">
    <citation type="submission" date="2018-06" db="EMBL/GenBank/DDBJ databases">
        <authorList>
            <person name="Zhirakovskaya E."/>
        </authorList>
    </citation>
    <scope>NUCLEOTIDE SEQUENCE</scope>
</reference>
<dbReference type="PANTHER" id="PTHR48090">
    <property type="entry name" value="UNDECAPRENYL-PHOSPHATE 4-DEOXY-4-FORMAMIDO-L-ARABINOSE TRANSFERASE-RELATED"/>
    <property type="match status" value="1"/>
</dbReference>
<protein>
    <submittedName>
        <fullName evidence="2">Glycosyltransferase</fullName>
    </submittedName>
</protein>
<dbReference type="EMBL" id="UOEK01000034">
    <property type="protein sequence ID" value="VAV92929.1"/>
    <property type="molecule type" value="Genomic_DNA"/>
</dbReference>
<dbReference type="InterPro" id="IPR029044">
    <property type="entry name" value="Nucleotide-diphossugar_trans"/>
</dbReference>
<dbReference type="PANTHER" id="PTHR48090:SF7">
    <property type="entry name" value="RFBJ PROTEIN"/>
    <property type="match status" value="1"/>
</dbReference>
<dbReference type="AlphaFoldDB" id="A0A3B0RLV1"/>
<organism evidence="2">
    <name type="scientific">hydrothermal vent metagenome</name>
    <dbReference type="NCBI Taxonomy" id="652676"/>
    <lineage>
        <taxon>unclassified sequences</taxon>
        <taxon>metagenomes</taxon>
        <taxon>ecological metagenomes</taxon>
    </lineage>
</organism>
<dbReference type="CDD" id="cd04179">
    <property type="entry name" value="DPM_DPG-synthase_like"/>
    <property type="match status" value="1"/>
</dbReference>
<keyword evidence="2" id="KW-0808">Transferase</keyword>
<dbReference type="GO" id="GO:0016740">
    <property type="term" value="F:transferase activity"/>
    <property type="evidence" value="ECO:0007669"/>
    <property type="project" value="UniProtKB-KW"/>
</dbReference>
<dbReference type="InterPro" id="IPR050256">
    <property type="entry name" value="Glycosyltransferase_2"/>
</dbReference>
<evidence type="ECO:0000259" key="1">
    <source>
        <dbReference type="Pfam" id="PF00535"/>
    </source>
</evidence>
<evidence type="ECO:0000313" key="2">
    <source>
        <dbReference type="EMBL" id="VAV92929.1"/>
    </source>
</evidence>
<accession>A0A3B0RLV1</accession>
<dbReference type="CDD" id="cd02440">
    <property type="entry name" value="AdoMet_MTases"/>
    <property type="match status" value="1"/>
</dbReference>
<gene>
    <name evidence="2" type="ORF">MNBD_ACTINO02-2311</name>
</gene>
<feature type="domain" description="Glycosyltransferase 2-like" evidence="1">
    <location>
        <begin position="252"/>
        <end position="378"/>
    </location>
</feature>
<dbReference type="SUPFAM" id="SSF53448">
    <property type="entry name" value="Nucleotide-diphospho-sugar transferases"/>
    <property type="match status" value="1"/>
</dbReference>
<name>A0A3B0RLV1_9ZZZZ</name>
<dbReference type="InterPro" id="IPR001173">
    <property type="entry name" value="Glyco_trans_2-like"/>
</dbReference>
<sequence>MRKNRAIDRTTDTFFATYQQQRIEHWDRVAVRPARFDQSGYYHRRLGVIFSFLVSEGQRVIEIGSGNGDLLASLRPSRGVGVDFSPAMVKGASLRHPSLEFVIADAHALDLNETFDIVILSDLVNDLWDVQAVLERVLQLCTPTTRIILNFHNKAWQGPLGLARRLGLANPVGLQNWLSVQDIRNLLHLSGFDVVTESSEILLPMRLGPLSWLFNRVIVKFWPAQNAGLAKFVVARPQVSALQPPGRELSVSVIVAARNEAGNIESIVERTPRMGSSTQLIFVEGNSTDDTYDEIERVLAEKQDENLMLLRQPGEGKGDAVRFGFEHATGDILMILDADMTVAPEELPRFYAAIADGTAEFVNGVRLVYPMQTEAMRFLNYLGNKFFGLVFSWILRQPVKDTLCGTKVLTREAYDVITDNRSYFGDFDPFGDFDLLFGAAKSNLKIVDMPIRYRDRTYGDTNISRWRHGVLLLRMAAFASRRLRFI</sequence>
<dbReference type="Gene3D" id="3.90.550.10">
    <property type="entry name" value="Spore Coat Polysaccharide Biosynthesis Protein SpsA, Chain A"/>
    <property type="match status" value="1"/>
</dbReference>
<dbReference type="InterPro" id="IPR029063">
    <property type="entry name" value="SAM-dependent_MTases_sf"/>
</dbReference>